<dbReference type="EMBL" id="JBIALX010000006">
    <property type="protein sequence ID" value="MFF0455033.1"/>
    <property type="molecule type" value="Genomic_DNA"/>
</dbReference>
<proteinExistence type="predicted"/>
<dbReference type="PANTHER" id="PTHR39337:SF1">
    <property type="entry name" value="BLR5642 PROTEIN"/>
    <property type="match status" value="1"/>
</dbReference>
<dbReference type="InterPro" id="IPR007438">
    <property type="entry name" value="DUF488"/>
</dbReference>
<protein>
    <submittedName>
        <fullName evidence="1">DUF488 family protein</fullName>
    </submittedName>
</protein>
<dbReference type="PANTHER" id="PTHR39337">
    <property type="entry name" value="BLR5642 PROTEIN"/>
    <property type="match status" value="1"/>
</dbReference>
<dbReference type="PIRSF" id="PIRSF024492">
    <property type="entry name" value="UCP024492"/>
    <property type="match status" value="1"/>
</dbReference>
<dbReference type="Pfam" id="PF04343">
    <property type="entry name" value="DUF488"/>
    <property type="match status" value="1"/>
</dbReference>
<evidence type="ECO:0000313" key="1">
    <source>
        <dbReference type="EMBL" id="MFF0455033.1"/>
    </source>
</evidence>
<dbReference type="RefSeq" id="WP_387251915.1">
    <property type="nucleotide sequence ID" value="NZ_JBIALX010000006.1"/>
</dbReference>
<dbReference type="Proteomes" id="UP001601521">
    <property type="component" value="Unassembled WGS sequence"/>
</dbReference>
<keyword evidence="2" id="KW-1185">Reference proteome</keyword>
<comment type="caution">
    <text evidence="1">The sequence shown here is derived from an EMBL/GenBank/DDBJ whole genome shotgun (WGS) entry which is preliminary data.</text>
</comment>
<name>A0ABW6NIP5_9NOCA</name>
<evidence type="ECO:0000313" key="2">
    <source>
        <dbReference type="Proteomes" id="UP001601521"/>
    </source>
</evidence>
<accession>A0ABW6NIP5</accession>
<dbReference type="InterPro" id="IPR014519">
    <property type="entry name" value="UCP024492"/>
</dbReference>
<sequence>MPVASPASTRNRLFTVGYEGRRADELVAILTEAGVATVVDVRLTPISRKPGLSKTKLSAALGQAGIGYVHLKELGNPRDNRDGFRVGDADARERYAHVLDSPEGADALHSVRTLMAQGTVALLCFEHDHTTCHRQMVADAVRDAAAAGIIQL</sequence>
<gene>
    <name evidence="1" type="ORF">ACFYTH_16845</name>
</gene>
<organism evidence="1 2">
    <name type="scientific">Nocardia africana</name>
    <dbReference type="NCBI Taxonomy" id="134964"/>
    <lineage>
        <taxon>Bacteria</taxon>
        <taxon>Bacillati</taxon>
        <taxon>Actinomycetota</taxon>
        <taxon>Actinomycetes</taxon>
        <taxon>Mycobacteriales</taxon>
        <taxon>Nocardiaceae</taxon>
        <taxon>Nocardia</taxon>
    </lineage>
</organism>
<reference evidence="1 2" key="1">
    <citation type="submission" date="2024-10" db="EMBL/GenBank/DDBJ databases">
        <title>The Natural Products Discovery Center: Release of the First 8490 Sequenced Strains for Exploring Actinobacteria Biosynthetic Diversity.</title>
        <authorList>
            <person name="Kalkreuter E."/>
            <person name="Kautsar S.A."/>
            <person name="Yang D."/>
            <person name="Bader C.D."/>
            <person name="Teijaro C.N."/>
            <person name="Fluegel L."/>
            <person name="Davis C.M."/>
            <person name="Simpson J.R."/>
            <person name="Lauterbach L."/>
            <person name="Steele A.D."/>
            <person name="Gui C."/>
            <person name="Meng S."/>
            <person name="Li G."/>
            <person name="Viehrig K."/>
            <person name="Ye F."/>
            <person name="Su P."/>
            <person name="Kiefer A.F."/>
            <person name="Nichols A."/>
            <person name="Cepeda A.J."/>
            <person name="Yan W."/>
            <person name="Fan B."/>
            <person name="Jiang Y."/>
            <person name="Adhikari A."/>
            <person name="Zheng C.-J."/>
            <person name="Schuster L."/>
            <person name="Cowan T.M."/>
            <person name="Smanski M.J."/>
            <person name="Chevrette M.G."/>
            <person name="De Carvalho L.P.S."/>
            <person name="Shen B."/>
        </authorList>
    </citation>
    <scope>NUCLEOTIDE SEQUENCE [LARGE SCALE GENOMIC DNA]</scope>
    <source>
        <strain evidence="1 2">NPDC004550</strain>
    </source>
</reference>